<dbReference type="InterPro" id="IPR036318">
    <property type="entry name" value="FAD-bd_PCMH-like_sf"/>
</dbReference>
<comment type="caution">
    <text evidence="11">The sequence shown here is derived from an EMBL/GenBank/DDBJ whole genome shotgun (WGS) entry which is preliminary data.</text>
</comment>
<accession>A0ABR2F6N1</accession>
<evidence type="ECO:0000313" key="11">
    <source>
        <dbReference type="EMBL" id="KAK8572669.1"/>
    </source>
</evidence>
<keyword evidence="4 9" id="KW-0732">Signal</keyword>
<keyword evidence="12" id="KW-1185">Reference proteome</keyword>
<dbReference type="InterPro" id="IPR006094">
    <property type="entry name" value="Oxid_FAD_bind_N"/>
</dbReference>
<evidence type="ECO:0000256" key="1">
    <source>
        <dbReference type="ARBA" id="ARBA00001974"/>
    </source>
</evidence>
<reference evidence="11 12" key="1">
    <citation type="journal article" date="2024" name="G3 (Bethesda)">
        <title>Genome assembly of Hibiscus sabdariffa L. provides insights into metabolisms of medicinal natural products.</title>
        <authorList>
            <person name="Kim T."/>
        </authorList>
    </citation>
    <scope>NUCLEOTIDE SEQUENCE [LARGE SCALE GENOMIC DNA]</scope>
    <source>
        <strain evidence="11">TK-2024</strain>
        <tissue evidence="11">Old leaves</tissue>
    </source>
</reference>
<feature type="chain" id="PRO_5045835440" description="FAD-binding PCMH-type domain-containing protein" evidence="9">
    <location>
        <begin position="28"/>
        <end position="543"/>
    </location>
</feature>
<dbReference type="InterPro" id="IPR016167">
    <property type="entry name" value="FAD-bd_PCMH_sub1"/>
</dbReference>
<evidence type="ECO:0000256" key="6">
    <source>
        <dbReference type="ARBA" id="ARBA00022827"/>
    </source>
</evidence>
<evidence type="ECO:0000256" key="8">
    <source>
        <dbReference type="ARBA" id="ARBA00023180"/>
    </source>
</evidence>
<dbReference type="Gene3D" id="3.40.462.20">
    <property type="match status" value="1"/>
</dbReference>
<evidence type="ECO:0000313" key="12">
    <source>
        <dbReference type="Proteomes" id="UP001472677"/>
    </source>
</evidence>
<dbReference type="SUPFAM" id="SSF56176">
    <property type="entry name" value="FAD-binding/transporter-associated domain-like"/>
    <property type="match status" value="1"/>
</dbReference>
<feature type="domain" description="FAD-binding PCMH-type" evidence="10">
    <location>
        <begin position="88"/>
        <end position="262"/>
    </location>
</feature>
<dbReference type="Pfam" id="PF01565">
    <property type="entry name" value="FAD_binding_4"/>
    <property type="match status" value="1"/>
</dbReference>
<dbReference type="InterPro" id="IPR016166">
    <property type="entry name" value="FAD-bd_PCMH"/>
</dbReference>
<evidence type="ECO:0000256" key="4">
    <source>
        <dbReference type="ARBA" id="ARBA00022729"/>
    </source>
</evidence>
<dbReference type="EMBL" id="JBBPBM010000008">
    <property type="protein sequence ID" value="KAK8572669.1"/>
    <property type="molecule type" value="Genomic_DNA"/>
</dbReference>
<keyword evidence="3" id="KW-0285">Flavoprotein</keyword>
<dbReference type="InterPro" id="IPR012951">
    <property type="entry name" value="BBE"/>
</dbReference>
<comment type="similarity">
    <text evidence="2">Belongs to the oxygen-dependent FAD-linked oxidoreductase family.</text>
</comment>
<evidence type="ECO:0000256" key="7">
    <source>
        <dbReference type="ARBA" id="ARBA00023002"/>
    </source>
</evidence>
<keyword evidence="6" id="KW-0274">FAD</keyword>
<keyword evidence="8" id="KW-0325">Glycoprotein</keyword>
<keyword evidence="7" id="KW-0560">Oxidoreductase</keyword>
<dbReference type="InterPro" id="IPR016169">
    <property type="entry name" value="FAD-bd_PCMH_sub2"/>
</dbReference>
<feature type="signal peptide" evidence="9">
    <location>
        <begin position="1"/>
        <end position="27"/>
    </location>
</feature>
<dbReference type="Proteomes" id="UP001472677">
    <property type="component" value="Unassembled WGS sequence"/>
</dbReference>
<dbReference type="PANTHER" id="PTHR32448">
    <property type="entry name" value="OS08G0158400 PROTEIN"/>
    <property type="match status" value="1"/>
</dbReference>
<proteinExistence type="inferred from homology"/>
<evidence type="ECO:0000256" key="5">
    <source>
        <dbReference type="ARBA" id="ARBA00022741"/>
    </source>
</evidence>
<comment type="cofactor">
    <cofactor evidence="1">
        <name>FAD</name>
        <dbReference type="ChEBI" id="CHEBI:57692"/>
    </cofactor>
</comment>
<sequence>MNYPNSAIFPFVTLSSLLLLLLSSSSSLPWRARATSDSSFPSSSVDSFLQCLGSRSAPLLESVYTQTHPSFESVLRALIRNRRFLTPQTPKPVAIVAPTNVSHVQATVVCAKDNGLQIRIRSGGHDYEGLSYTSNVTFVILDMFNLRSIEVDVHNEVAYVEAGATLGELYYKIANASNVHAFPAGVCPSVGIGGHFTGGGYGNMIRKYGLSVDNILDAQVVDVNGRILDRISMGEDLFWAIRGGGGESFVVIVAWKIKLVRVPEKVTVFDVSLTLEQGATDVAFKWQQVAPKLHEDLFVRLHSTVVNGTLLVNAIGFFLGESEKLIPMVNQSLPELNLTKADCKEMSWLESVLFWADFPAGTPVEALLNRTQGPSDSSKNKSDYVKTVISKMDLETIWKLLIELANSTGANVYMQWNPYGGKMSEIPESDLPFPHRAGNLFLIEYVVYWIEEGTDVSDHNVDRARYMHDQMAPFVSKEPREAFLNYRDNDIGSTGSDRTDFKEAQVYGSKYFKDNFPRLTRVKGMVDPDNFFKNEQSIPPETK</sequence>
<protein>
    <recommendedName>
        <fullName evidence="10">FAD-binding PCMH-type domain-containing protein</fullName>
    </recommendedName>
</protein>
<keyword evidence="5" id="KW-0547">Nucleotide-binding</keyword>
<dbReference type="Pfam" id="PF08031">
    <property type="entry name" value="BBE"/>
    <property type="match status" value="1"/>
</dbReference>
<organism evidence="11 12">
    <name type="scientific">Hibiscus sabdariffa</name>
    <name type="common">roselle</name>
    <dbReference type="NCBI Taxonomy" id="183260"/>
    <lineage>
        <taxon>Eukaryota</taxon>
        <taxon>Viridiplantae</taxon>
        <taxon>Streptophyta</taxon>
        <taxon>Embryophyta</taxon>
        <taxon>Tracheophyta</taxon>
        <taxon>Spermatophyta</taxon>
        <taxon>Magnoliopsida</taxon>
        <taxon>eudicotyledons</taxon>
        <taxon>Gunneridae</taxon>
        <taxon>Pentapetalae</taxon>
        <taxon>rosids</taxon>
        <taxon>malvids</taxon>
        <taxon>Malvales</taxon>
        <taxon>Malvaceae</taxon>
        <taxon>Malvoideae</taxon>
        <taxon>Hibiscus</taxon>
    </lineage>
</organism>
<dbReference type="Gene3D" id="3.30.465.10">
    <property type="match status" value="1"/>
</dbReference>
<evidence type="ECO:0000259" key="10">
    <source>
        <dbReference type="PROSITE" id="PS51387"/>
    </source>
</evidence>
<evidence type="ECO:0000256" key="3">
    <source>
        <dbReference type="ARBA" id="ARBA00022630"/>
    </source>
</evidence>
<evidence type="ECO:0000256" key="2">
    <source>
        <dbReference type="ARBA" id="ARBA00005466"/>
    </source>
</evidence>
<gene>
    <name evidence="11" type="ORF">V6N12_028716</name>
</gene>
<dbReference type="PROSITE" id="PS51387">
    <property type="entry name" value="FAD_PCMH"/>
    <property type="match status" value="1"/>
</dbReference>
<name>A0ABR2F6N1_9ROSI</name>
<dbReference type="Gene3D" id="3.30.43.10">
    <property type="entry name" value="Uridine Diphospho-n-acetylenolpyruvylglucosamine Reductase, domain 2"/>
    <property type="match status" value="1"/>
</dbReference>
<evidence type="ECO:0000256" key="9">
    <source>
        <dbReference type="SAM" id="SignalP"/>
    </source>
</evidence>